<evidence type="ECO:0000256" key="2">
    <source>
        <dbReference type="ARBA" id="ARBA00004496"/>
    </source>
</evidence>
<dbReference type="GO" id="GO:0043023">
    <property type="term" value="F:ribosomal large subunit binding"/>
    <property type="evidence" value="ECO:0007669"/>
    <property type="project" value="TreeGrafter"/>
</dbReference>
<dbReference type="Gene3D" id="3.30.1360.40">
    <property type="match status" value="1"/>
</dbReference>
<evidence type="ECO:0000313" key="11">
    <source>
        <dbReference type="Proteomes" id="UP000289738"/>
    </source>
</evidence>
<dbReference type="InterPro" id="IPR002661">
    <property type="entry name" value="Ribosome_recyc_fac"/>
</dbReference>
<organism evidence="10 11">
    <name type="scientific">Arachis hypogaea</name>
    <name type="common">Peanut</name>
    <dbReference type="NCBI Taxonomy" id="3818"/>
    <lineage>
        <taxon>Eukaryota</taxon>
        <taxon>Viridiplantae</taxon>
        <taxon>Streptophyta</taxon>
        <taxon>Embryophyta</taxon>
        <taxon>Tracheophyta</taxon>
        <taxon>Spermatophyta</taxon>
        <taxon>Magnoliopsida</taxon>
        <taxon>eudicotyledons</taxon>
        <taxon>Gunneridae</taxon>
        <taxon>Pentapetalae</taxon>
        <taxon>rosids</taxon>
        <taxon>fabids</taxon>
        <taxon>Fabales</taxon>
        <taxon>Fabaceae</taxon>
        <taxon>Papilionoideae</taxon>
        <taxon>50 kb inversion clade</taxon>
        <taxon>dalbergioids sensu lato</taxon>
        <taxon>Dalbergieae</taxon>
        <taxon>Pterocarpus clade</taxon>
        <taxon>Arachis</taxon>
    </lineage>
</organism>
<dbReference type="EMBL" id="SDMP01000013">
    <property type="protein sequence ID" value="RYR21762.1"/>
    <property type="molecule type" value="Genomic_DNA"/>
</dbReference>
<dbReference type="Gene3D" id="1.10.132.20">
    <property type="entry name" value="Ribosome-recycling factor"/>
    <property type="match status" value="1"/>
</dbReference>
<evidence type="ECO:0000256" key="7">
    <source>
        <dbReference type="ARBA" id="ARBA00032397"/>
    </source>
</evidence>
<comment type="subcellular location">
    <subcellularLocation>
        <location evidence="2">Cytoplasm</location>
    </subcellularLocation>
</comment>
<protein>
    <recommendedName>
        <fullName evidence="4">Ribosome-recycling factor, chloroplastic</fullName>
    </recommendedName>
    <alternativeName>
        <fullName evidence="7">Ribosome-releasing factor, chloroplastic</fullName>
    </alternativeName>
</protein>
<feature type="coiled-coil region" evidence="8">
    <location>
        <begin position="251"/>
        <end position="301"/>
    </location>
</feature>
<keyword evidence="8" id="KW-0175">Coiled coil</keyword>
<dbReference type="Proteomes" id="UP000289738">
    <property type="component" value="Chromosome B03"/>
</dbReference>
<accession>A0A445A5Z5</accession>
<keyword evidence="5" id="KW-0963">Cytoplasm</keyword>
<dbReference type="FunFam" id="1.10.132.20:FF:000001">
    <property type="entry name" value="Ribosome-recycling factor"/>
    <property type="match status" value="1"/>
</dbReference>
<evidence type="ECO:0000259" key="9">
    <source>
        <dbReference type="Pfam" id="PF01765"/>
    </source>
</evidence>
<dbReference type="PANTHER" id="PTHR20982">
    <property type="entry name" value="RIBOSOME RECYCLING FACTOR"/>
    <property type="match status" value="1"/>
</dbReference>
<reference evidence="10 11" key="1">
    <citation type="submission" date="2019-01" db="EMBL/GenBank/DDBJ databases">
        <title>Sequencing of cultivated peanut Arachis hypogaea provides insights into genome evolution and oil improvement.</title>
        <authorList>
            <person name="Chen X."/>
        </authorList>
    </citation>
    <scope>NUCLEOTIDE SEQUENCE [LARGE SCALE GENOMIC DNA]</scope>
    <source>
        <strain evidence="11">cv. Fuhuasheng</strain>
        <tissue evidence="10">Leaves</tissue>
    </source>
</reference>
<evidence type="ECO:0000256" key="1">
    <source>
        <dbReference type="ARBA" id="ARBA00002952"/>
    </source>
</evidence>
<dbReference type="GO" id="GO:0005739">
    <property type="term" value="C:mitochondrion"/>
    <property type="evidence" value="ECO:0007669"/>
    <property type="project" value="TreeGrafter"/>
</dbReference>
<gene>
    <name evidence="10" type="ORF">Ahy_B03g067087</name>
</gene>
<evidence type="ECO:0000256" key="5">
    <source>
        <dbReference type="ARBA" id="ARBA00022490"/>
    </source>
</evidence>
<evidence type="ECO:0000256" key="3">
    <source>
        <dbReference type="ARBA" id="ARBA00005912"/>
    </source>
</evidence>
<dbReference type="GO" id="GO:0006412">
    <property type="term" value="P:translation"/>
    <property type="evidence" value="ECO:0007669"/>
    <property type="project" value="UniProtKB-KW"/>
</dbReference>
<evidence type="ECO:0000313" key="10">
    <source>
        <dbReference type="EMBL" id="RYR21762.1"/>
    </source>
</evidence>
<name>A0A445A5Z5_ARAHY</name>
<dbReference type="Pfam" id="PF01765">
    <property type="entry name" value="RRF"/>
    <property type="match status" value="1"/>
</dbReference>
<dbReference type="InterPro" id="IPR023584">
    <property type="entry name" value="Ribosome_recyc_fac_dom"/>
</dbReference>
<dbReference type="AlphaFoldDB" id="A0A445A5Z5"/>
<feature type="domain" description="Ribosome recycling factor" evidence="9">
    <location>
        <begin position="151"/>
        <end position="310"/>
    </location>
</feature>
<comment type="caution">
    <text evidence="10">The sequence shown here is derived from an EMBL/GenBank/DDBJ whole genome shotgun (WGS) entry which is preliminary data.</text>
</comment>
<evidence type="ECO:0000256" key="6">
    <source>
        <dbReference type="ARBA" id="ARBA00022917"/>
    </source>
</evidence>
<dbReference type="InterPro" id="IPR036191">
    <property type="entry name" value="RRF_sf"/>
</dbReference>
<dbReference type="SUPFAM" id="SSF55194">
    <property type="entry name" value="Ribosome recycling factor, RRF"/>
    <property type="match status" value="1"/>
</dbReference>
<dbReference type="PANTHER" id="PTHR20982:SF3">
    <property type="entry name" value="MITOCHONDRIAL RIBOSOME RECYCLING FACTOR PSEUDO 1"/>
    <property type="match status" value="1"/>
</dbReference>
<evidence type="ECO:0000256" key="4">
    <source>
        <dbReference type="ARBA" id="ARBA00014063"/>
    </source>
</evidence>
<sequence>MRAGMGWVASIPLGSHGIDCYHRIMMFVDSSFLNLNLCEVQIVERRRLMMSGYVRRALSCRNFFMLWSSARQGFDTTHIIRSPINTQIFDNNRDLSVPAANFIIESRRSFAKGRRLKDEAGVSTIEVPPNVGPNIKASAMSQMEAAMAALSTELSKLRTGRASPGMLDHIIVETGGIKMPLNRIAVVSVMDPKTLSVNPYDPETLKQLENAIVSSPLGLNPKADGERLIAVIPPLTKEHMQAMTKLVAKSCEDARQSIRRARQKAMDAIKKLYSSLPKDDIKRLEKEVDDLTKKFIKNAEDTCKAKEKEISQG</sequence>
<keyword evidence="11" id="KW-1185">Reference proteome</keyword>
<evidence type="ECO:0000256" key="8">
    <source>
        <dbReference type="SAM" id="Coils"/>
    </source>
</evidence>
<comment type="similarity">
    <text evidence="3">Belongs to the RRF family.</text>
</comment>
<keyword evidence="6" id="KW-0648">Protein biosynthesis</keyword>
<dbReference type="STRING" id="3818.A0A445A5Z5"/>
<proteinExistence type="inferred from homology"/>
<dbReference type="CDD" id="cd00520">
    <property type="entry name" value="RRF"/>
    <property type="match status" value="1"/>
</dbReference>
<comment type="function">
    <text evidence="1">Responsible for the release of ribosomes from messenger RNA at the termination of chloroplastic protein biosynthesis.</text>
</comment>
<dbReference type="FunFam" id="3.30.1360.40:FF:000001">
    <property type="entry name" value="Ribosome-recycling factor"/>
    <property type="match status" value="1"/>
</dbReference>